<dbReference type="Proteomes" id="UP000290637">
    <property type="component" value="Chromosome"/>
</dbReference>
<dbReference type="AlphaFoldDB" id="A0A4P6KZ90"/>
<dbReference type="RefSeq" id="WP_130187043.1">
    <property type="nucleotide sequence ID" value="NZ_CP035913.1"/>
</dbReference>
<gene>
    <name evidence="1" type="ORF">EWM63_13760</name>
</gene>
<accession>A0A4P6KZ90</accession>
<evidence type="ECO:0000313" key="2">
    <source>
        <dbReference type="Proteomes" id="UP000290637"/>
    </source>
</evidence>
<keyword evidence="2" id="KW-1185">Reference proteome</keyword>
<dbReference type="KEGG" id="plue:EWM63_13760"/>
<proteinExistence type="predicted"/>
<evidence type="ECO:0000313" key="1">
    <source>
        <dbReference type="EMBL" id="QBE63922.1"/>
    </source>
</evidence>
<protein>
    <submittedName>
        <fullName evidence="1">Uncharacterized protein</fullName>
    </submittedName>
</protein>
<reference evidence="1 2" key="1">
    <citation type="submission" date="2019-02" db="EMBL/GenBank/DDBJ databases">
        <title>Draft Genome Sequences of Six Type Strains of the Genus Massilia.</title>
        <authorList>
            <person name="Miess H."/>
            <person name="Frediansyhah A."/>
            <person name="Gross H."/>
        </authorList>
    </citation>
    <scope>NUCLEOTIDE SEQUENCE [LARGE SCALE GENOMIC DNA]</scope>
    <source>
        <strain evidence="1 2">DSM 17473</strain>
    </source>
</reference>
<dbReference type="OrthoDB" id="6043651at2"/>
<name>A0A4P6KZ90_9BURK</name>
<dbReference type="EMBL" id="CP035913">
    <property type="protein sequence ID" value="QBE63922.1"/>
    <property type="molecule type" value="Genomic_DNA"/>
</dbReference>
<sequence length="96" mass="10412">MTIDIDLHDATLLAVHISWENGTCTVELRHGTLGHCVLTFSAVSYLALPRKQACGPSVSINSFSRVGSGRYEIWMQSGDLIEIEAANVVLTQSNHG</sequence>
<organism evidence="1 2">
    <name type="scientific">Pseudoduganella lutea</name>
    <dbReference type="NCBI Taxonomy" id="321985"/>
    <lineage>
        <taxon>Bacteria</taxon>
        <taxon>Pseudomonadati</taxon>
        <taxon>Pseudomonadota</taxon>
        <taxon>Betaproteobacteria</taxon>
        <taxon>Burkholderiales</taxon>
        <taxon>Oxalobacteraceae</taxon>
        <taxon>Telluria group</taxon>
        <taxon>Pseudoduganella</taxon>
    </lineage>
</organism>